<evidence type="ECO:0000259" key="15">
    <source>
        <dbReference type="PROSITE" id="PS50222"/>
    </source>
</evidence>
<keyword evidence="10" id="KW-0325">Glycoprotein</keyword>
<dbReference type="RefSeq" id="XP_042623321.1">
    <property type="nucleotide sequence ID" value="XM_042767387.1"/>
</dbReference>
<dbReference type="EC" id="5.2.1.8" evidence="3 13"/>
<feature type="domain" description="EF-hand" evidence="15">
    <location>
        <begin position="355"/>
        <end position="383"/>
    </location>
</feature>
<dbReference type="GO" id="GO:0005783">
    <property type="term" value="C:endoplasmic reticulum"/>
    <property type="evidence" value="ECO:0007669"/>
    <property type="project" value="UniProtKB-SubCell"/>
</dbReference>
<evidence type="ECO:0000256" key="1">
    <source>
        <dbReference type="ARBA" id="ARBA00000971"/>
    </source>
</evidence>
<feature type="domain" description="PPIase FKBP-type" evidence="14">
    <location>
        <begin position="250"/>
        <end position="337"/>
    </location>
</feature>
<reference evidence="16" key="1">
    <citation type="submission" date="2025-08" db="UniProtKB">
        <authorList>
            <consortium name="RefSeq"/>
        </authorList>
    </citation>
    <scope>IDENTIFICATION</scope>
    <source>
        <tissue evidence="16">Muscle</tissue>
    </source>
</reference>
<keyword evidence="5" id="KW-0732">Signal</keyword>
<dbReference type="PROSITE" id="PS50059">
    <property type="entry name" value="FKBP_PPIASE"/>
    <property type="match status" value="2"/>
</dbReference>
<dbReference type="PANTHER" id="PTHR46046">
    <property type="entry name" value="PEPTIDYLPROLYL ISOMERASE"/>
    <property type="match status" value="1"/>
</dbReference>
<name>A0A9Q9YPG8_CYPCA</name>
<dbReference type="GO" id="GO:0005509">
    <property type="term" value="F:calcium ion binding"/>
    <property type="evidence" value="ECO:0007669"/>
    <property type="project" value="InterPro"/>
</dbReference>
<sequence>MPQRYKCIIRNSPSDCLHCNIIWHVGTASHAPTSTMVESMHSCMVSTLELNVRLSDLQMPRSTGLLEEHSLLRQQPCTMVTWRCSPLPGQTRRKGTEIPPHASLVYHILLEDLHNPKDDIIVEVMEAPEPCTRTSVAGDYIRYHYNASFLNGITFDSSYQYNHTYNTYIGMGYVIAGIDKGLQGVCTGERRRIILPPHLAYGQQGAGKDIPGSAVLVFDIHVIDFHGVKDTVQVDITHKSEACNETSEVNDFIQYHYNCSLLDGTLLFTSRDYETPQDVVLGGGKIIDGLDEALRNMCVGERRTVIVPPHLGHGEKGAGIVPGSAVLRFELELVSLQKGVPEGYLFIWLKESPVQLFEELDINQDQQVSLEEFSQFIKQQVSEGKGRLKPAQDPDSVIMDMFKNQDRNADGLITQDELKLKVDEDAEKTHHEEL</sequence>
<keyword evidence="7" id="KW-0256">Endoplasmic reticulum</keyword>
<dbReference type="GeneID" id="109087514"/>
<feature type="domain" description="EF-hand" evidence="15">
    <location>
        <begin position="393"/>
        <end position="428"/>
    </location>
</feature>
<evidence type="ECO:0000256" key="6">
    <source>
        <dbReference type="ARBA" id="ARBA00022737"/>
    </source>
</evidence>
<dbReference type="SMART" id="SM00054">
    <property type="entry name" value="EFh"/>
    <property type="match status" value="2"/>
</dbReference>
<protein>
    <recommendedName>
        <fullName evidence="3 13">peptidylprolyl isomerase</fullName>
        <ecNumber evidence="3 13">5.2.1.8</ecNumber>
    </recommendedName>
</protein>
<evidence type="ECO:0000256" key="12">
    <source>
        <dbReference type="ARBA" id="ARBA00055986"/>
    </source>
</evidence>
<evidence type="ECO:0000256" key="2">
    <source>
        <dbReference type="ARBA" id="ARBA00004240"/>
    </source>
</evidence>
<evidence type="ECO:0000313" key="16">
    <source>
        <dbReference type="RefSeq" id="XP_042623321.1"/>
    </source>
</evidence>
<evidence type="ECO:0000256" key="8">
    <source>
        <dbReference type="ARBA" id="ARBA00022837"/>
    </source>
</evidence>
<dbReference type="Pfam" id="PF00254">
    <property type="entry name" value="FKBP_C"/>
    <property type="match status" value="2"/>
</dbReference>
<dbReference type="PROSITE" id="PS00018">
    <property type="entry name" value="EF_HAND_1"/>
    <property type="match status" value="2"/>
</dbReference>
<keyword evidence="6" id="KW-0677">Repeat</keyword>
<evidence type="ECO:0000256" key="13">
    <source>
        <dbReference type="PROSITE-ProRule" id="PRU00277"/>
    </source>
</evidence>
<proteinExistence type="predicted"/>
<dbReference type="AlphaFoldDB" id="A0A9Q9YPG8"/>
<dbReference type="InterPro" id="IPR002048">
    <property type="entry name" value="EF_hand_dom"/>
</dbReference>
<feature type="domain" description="PPIase FKBP-type" evidence="14">
    <location>
        <begin position="138"/>
        <end position="226"/>
    </location>
</feature>
<keyword evidence="4" id="KW-0479">Metal-binding</keyword>
<comment type="catalytic activity">
    <reaction evidence="1 13">
        <text>[protein]-peptidylproline (omega=180) = [protein]-peptidylproline (omega=0)</text>
        <dbReference type="Rhea" id="RHEA:16237"/>
        <dbReference type="Rhea" id="RHEA-COMP:10747"/>
        <dbReference type="Rhea" id="RHEA-COMP:10748"/>
        <dbReference type="ChEBI" id="CHEBI:83833"/>
        <dbReference type="ChEBI" id="CHEBI:83834"/>
        <dbReference type="EC" id="5.2.1.8"/>
    </reaction>
</comment>
<evidence type="ECO:0000256" key="5">
    <source>
        <dbReference type="ARBA" id="ARBA00022729"/>
    </source>
</evidence>
<evidence type="ECO:0000256" key="10">
    <source>
        <dbReference type="ARBA" id="ARBA00023180"/>
    </source>
</evidence>
<evidence type="ECO:0000259" key="14">
    <source>
        <dbReference type="PROSITE" id="PS50059"/>
    </source>
</evidence>
<dbReference type="FunFam" id="3.10.50.40:FF:000002">
    <property type="entry name" value="Peptidylprolyl isomerase"/>
    <property type="match status" value="1"/>
</dbReference>
<keyword evidence="9 13" id="KW-0697">Rotamase</keyword>
<dbReference type="InterPro" id="IPR018247">
    <property type="entry name" value="EF_Hand_1_Ca_BS"/>
</dbReference>
<evidence type="ECO:0000256" key="9">
    <source>
        <dbReference type="ARBA" id="ARBA00023110"/>
    </source>
</evidence>
<dbReference type="PROSITE" id="PS50222">
    <property type="entry name" value="EF_HAND_2"/>
    <property type="match status" value="2"/>
</dbReference>
<dbReference type="PANTHER" id="PTHR46046:SF3">
    <property type="entry name" value="PEPTIDYL-PROLYL CIS-TRANS ISOMERASE FKBP10"/>
    <property type="match status" value="1"/>
</dbReference>
<dbReference type="CTD" id="324381"/>
<dbReference type="GO" id="GO:0003755">
    <property type="term" value="F:peptidyl-prolyl cis-trans isomerase activity"/>
    <property type="evidence" value="ECO:0007669"/>
    <property type="project" value="UniProtKB-KW"/>
</dbReference>
<keyword evidence="11 13" id="KW-0413">Isomerase</keyword>
<comment type="subcellular location">
    <subcellularLocation>
        <location evidence="2">Endoplasmic reticulum</location>
    </subcellularLocation>
</comment>
<evidence type="ECO:0000256" key="4">
    <source>
        <dbReference type="ARBA" id="ARBA00022723"/>
    </source>
</evidence>
<accession>A0A9Q9YPG8</accession>
<dbReference type="InterPro" id="IPR001179">
    <property type="entry name" value="PPIase_FKBP_dom"/>
</dbReference>
<evidence type="ECO:0000256" key="7">
    <source>
        <dbReference type="ARBA" id="ARBA00022824"/>
    </source>
</evidence>
<evidence type="ECO:0000256" key="11">
    <source>
        <dbReference type="ARBA" id="ARBA00023235"/>
    </source>
</evidence>
<gene>
    <name evidence="16" type="primary">fkbp10b</name>
</gene>
<organism evidence="16">
    <name type="scientific">Cyprinus carpio</name>
    <name type="common">Common carp</name>
    <dbReference type="NCBI Taxonomy" id="7962"/>
    <lineage>
        <taxon>Eukaryota</taxon>
        <taxon>Metazoa</taxon>
        <taxon>Chordata</taxon>
        <taxon>Craniata</taxon>
        <taxon>Vertebrata</taxon>
        <taxon>Euteleostomi</taxon>
        <taxon>Actinopterygii</taxon>
        <taxon>Neopterygii</taxon>
        <taxon>Teleostei</taxon>
        <taxon>Ostariophysi</taxon>
        <taxon>Cypriniformes</taxon>
        <taxon>Cyprinidae</taxon>
        <taxon>Cyprininae</taxon>
        <taxon>Cyprinus</taxon>
    </lineage>
</organism>
<evidence type="ECO:0000256" key="3">
    <source>
        <dbReference type="ARBA" id="ARBA00013194"/>
    </source>
</evidence>
<comment type="function">
    <text evidence="12">PPIases accelerate the folding of proteins during protein synthesis.</text>
</comment>
<dbReference type="Proteomes" id="UP001155660">
    <property type="component" value="Chromosome A12"/>
</dbReference>
<keyword evidence="8" id="KW-0106">Calcium</keyword>
<dbReference type="InterPro" id="IPR051989">
    <property type="entry name" value="FKBP-like_isomerase"/>
</dbReference>